<name>A0ABV4NP06_9GAMM</name>
<evidence type="ECO:0000313" key="1">
    <source>
        <dbReference type="EMBL" id="MFA0791273.1"/>
    </source>
</evidence>
<accession>A0ABV4NP06</accession>
<protein>
    <submittedName>
        <fullName evidence="1">Uncharacterized protein</fullName>
    </submittedName>
</protein>
<evidence type="ECO:0000313" key="2">
    <source>
        <dbReference type="Proteomes" id="UP001569414"/>
    </source>
</evidence>
<gene>
    <name evidence="1" type="ORF">ACCI51_12015</name>
</gene>
<keyword evidence="2" id="KW-1185">Reference proteome</keyword>
<dbReference type="EMBL" id="JBGMEL010000011">
    <property type="protein sequence ID" value="MFA0791273.1"/>
    <property type="molecule type" value="Genomic_DNA"/>
</dbReference>
<dbReference type="Proteomes" id="UP001569414">
    <property type="component" value="Unassembled WGS sequence"/>
</dbReference>
<reference evidence="1 2" key="1">
    <citation type="submission" date="2024-08" db="EMBL/GenBank/DDBJ databases">
        <authorList>
            <person name="Ishaq N."/>
        </authorList>
    </citation>
    <scope>NUCLEOTIDE SEQUENCE [LARGE SCALE GENOMIC DNA]</scope>
    <source>
        <strain evidence="1 2">JCM 30400</strain>
    </source>
</reference>
<comment type="caution">
    <text evidence="1">The sequence shown here is derived from an EMBL/GenBank/DDBJ whole genome shotgun (WGS) entry which is preliminary data.</text>
</comment>
<organism evidence="1 2">
    <name type="scientific">Microbulbifer echini</name>
    <dbReference type="NCBI Taxonomy" id="1529067"/>
    <lineage>
        <taxon>Bacteria</taxon>
        <taxon>Pseudomonadati</taxon>
        <taxon>Pseudomonadota</taxon>
        <taxon>Gammaproteobacteria</taxon>
        <taxon>Cellvibrionales</taxon>
        <taxon>Microbulbiferaceae</taxon>
        <taxon>Microbulbifer</taxon>
    </lineage>
</organism>
<proteinExistence type="predicted"/>
<sequence>MAFVIPVIWPIHPVEFVLILGKESASNKEVVVGWEKNQRICKKGQGMIQAFGNGIASPLVIIRYCSSMRSLETAFE</sequence>
<dbReference type="RefSeq" id="WP_371843752.1">
    <property type="nucleotide sequence ID" value="NZ_JBGMEL010000011.1"/>
</dbReference>